<proteinExistence type="predicted"/>
<name>A0A0K8MBV0_9PROT</name>
<dbReference type="Pfam" id="PF00575">
    <property type="entry name" value="S1"/>
    <property type="match status" value="1"/>
</dbReference>
<evidence type="ECO:0000259" key="2">
    <source>
        <dbReference type="PROSITE" id="PS50126"/>
    </source>
</evidence>
<comment type="caution">
    <text evidence="3">The sequence shown here is derived from an EMBL/GenBank/DDBJ whole genome shotgun (WGS) entry which is preliminary data.</text>
</comment>
<dbReference type="STRING" id="1629334.Cva_00010"/>
<dbReference type="Gene3D" id="2.40.50.140">
    <property type="entry name" value="Nucleic acid-binding proteins"/>
    <property type="match status" value="1"/>
</dbReference>
<dbReference type="InterPro" id="IPR012340">
    <property type="entry name" value="NA-bd_OB-fold"/>
</dbReference>
<feature type="region of interest" description="Disordered" evidence="1">
    <location>
        <begin position="113"/>
        <end position="132"/>
    </location>
</feature>
<dbReference type="CDD" id="cd04471">
    <property type="entry name" value="S1_RNase_R"/>
    <property type="match status" value="1"/>
</dbReference>
<gene>
    <name evidence="3" type="primary">rnr</name>
    <name evidence="3" type="ORF">Cva_00010</name>
</gene>
<sequence>MTERRASTAERETTDRYVSAYLAQNKGQTFEGRISGVTDFALFLHLDESGADGMIPFRLLGSDYFIHDPVHHRLIGRKTKKVYGLGDRIKAVLMDADPVKGSIIFAPSVSKDDLSRAKKFKKRRRLPPKTTS</sequence>
<evidence type="ECO:0000313" key="3">
    <source>
        <dbReference type="EMBL" id="GAO97379.1"/>
    </source>
</evidence>
<feature type="compositionally biased region" description="Basic residues" evidence="1">
    <location>
        <begin position="117"/>
        <end position="132"/>
    </location>
</feature>
<dbReference type="EMBL" id="BBVC01000002">
    <property type="protein sequence ID" value="GAO97379.1"/>
    <property type="molecule type" value="Genomic_DNA"/>
</dbReference>
<dbReference type="GO" id="GO:0003676">
    <property type="term" value="F:nucleic acid binding"/>
    <property type="evidence" value="ECO:0007669"/>
    <property type="project" value="InterPro"/>
</dbReference>
<dbReference type="PROSITE" id="PS50126">
    <property type="entry name" value="S1"/>
    <property type="match status" value="1"/>
</dbReference>
<protein>
    <submittedName>
        <fullName evidence="3">Ribonuclease R</fullName>
    </submittedName>
</protein>
<feature type="domain" description="S1 motif" evidence="2">
    <location>
        <begin position="27"/>
        <end position="108"/>
    </location>
</feature>
<dbReference type="SMART" id="SM00316">
    <property type="entry name" value="S1"/>
    <property type="match status" value="1"/>
</dbReference>
<evidence type="ECO:0000313" key="4">
    <source>
        <dbReference type="Proteomes" id="UP000036771"/>
    </source>
</evidence>
<keyword evidence="4" id="KW-1185">Reference proteome</keyword>
<evidence type="ECO:0000256" key="1">
    <source>
        <dbReference type="SAM" id="MobiDB-lite"/>
    </source>
</evidence>
<reference evidence="3 4" key="1">
    <citation type="submission" date="2015-03" db="EMBL/GenBank/DDBJ databases">
        <title>Caedibacter varicaedens, whole genome shotgun sequence.</title>
        <authorList>
            <person name="Suzuki H."/>
            <person name="Dapper A.L."/>
            <person name="Gibson A.K."/>
            <person name="Jackson C."/>
            <person name="Lee H."/>
            <person name="Pejaver V.R."/>
            <person name="Doak T."/>
            <person name="Lynch M."/>
        </authorList>
    </citation>
    <scope>NUCLEOTIDE SEQUENCE [LARGE SCALE GENOMIC DNA]</scope>
</reference>
<dbReference type="InterPro" id="IPR003029">
    <property type="entry name" value="S1_domain"/>
</dbReference>
<dbReference type="Proteomes" id="UP000036771">
    <property type="component" value="Unassembled WGS sequence"/>
</dbReference>
<dbReference type="SUPFAM" id="SSF50249">
    <property type="entry name" value="Nucleic acid-binding proteins"/>
    <property type="match status" value="1"/>
</dbReference>
<accession>A0A0K8MBV0</accession>
<dbReference type="AlphaFoldDB" id="A0A0K8MBV0"/>
<organism evidence="3 4">
    <name type="scientific">Caedimonas varicaedens</name>
    <dbReference type="NCBI Taxonomy" id="1629334"/>
    <lineage>
        <taxon>Bacteria</taxon>
        <taxon>Pseudomonadati</taxon>
        <taxon>Pseudomonadota</taxon>
        <taxon>Alphaproteobacteria</taxon>
        <taxon>Holosporales</taxon>
        <taxon>Caedimonadaceae</taxon>
        <taxon>Caedimonas</taxon>
    </lineage>
</organism>
<dbReference type="OrthoDB" id="9764149at2"/>